<evidence type="ECO:0000313" key="4">
    <source>
        <dbReference type="Proteomes" id="UP001237448"/>
    </source>
</evidence>
<name>A0ABU0F9Z3_9HYPH</name>
<comment type="caution">
    <text evidence="3">The sequence shown here is derived from an EMBL/GenBank/DDBJ whole genome shotgun (WGS) entry which is preliminary data.</text>
</comment>
<feature type="domain" description="FAD-dependent urate hydroxylase HpyO/Asp monooxygenase CreE-like FAD/NAD(P)-binding" evidence="2">
    <location>
        <begin position="15"/>
        <end position="163"/>
    </location>
</feature>
<keyword evidence="1" id="KW-0812">Transmembrane</keyword>
<dbReference type="InterPro" id="IPR052189">
    <property type="entry name" value="L-asp_N-monooxygenase_NS-form"/>
</dbReference>
<reference evidence="3 4" key="1">
    <citation type="submission" date="2023-07" db="EMBL/GenBank/DDBJ databases">
        <title>Genomic Encyclopedia of Type Strains, Phase IV (KMG-IV): sequencing the most valuable type-strain genomes for metagenomic binning, comparative biology and taxonomic classification.</title>
        <authorList>
            <person name="Goeker M."/>
        </authorList>
    </citation>
    <scope>NUCLEOTIDE SEQUENCE [LARGE SCALE GENOMIC DNA]</scope>
    <source>
        <strain evidence="3 4">DSM 5896</strain>
    </source>
</reference>
<sequence length="458" mass="50136">MPDRPVPAANGHLLIIGGGASGVLMAAHLLRSRQPALRVTLVEKSPELGAGIAYGTSHPDHLLNVRAANMSAYPDDPVHFWRWVAEHSSADCPDPQSFAPRRLFRDYLSDLLGPHLVQKPGTKRLAIIHDEVVGLEETPEGLTARFAGREPIRADIAILATGNEGPKLPPAPWRFDGWFDIPSAALSPDADVAIIGTGLTMTDRVLSLLHAGHRGRIVAISRHGLLPQRHRPVPVLRLDAADIPYGAGMSYLTHWLRRLVRDHQARGGDWRSVVDGLRPHSQTLWRSLTQEARRRFLRHARTWWDTHRHRMAPAAADRIEEARRTGQLTVIAGRVTGFEPGADGVVLRYVARTGQRERHLHAGAVFECRGRASDIRATENPVLRQLLAAGSVRPDPLGLGLDVGEDCAAVRRDGTMSGRIYAVGPVTSGVFWEIVAVPDIRQQAAMLAGRLLGHAGSR</sequence>
<proteinExistence type="predicted"/>
<evidence type="ECO:0000259" key="2">
    <source>
        <dbReference type="Pfam" id="PF13454"/>
    </source>
</evidence>
<dbReference type="EMBL" id="JAUSVK010000001">
    <property type="protein sequence ID" value="MDQ0391356.1"/>
    <property type="molecule type" value="Genomic_DNA"/>
</dbReference>
<dbReference type="InterPro" id="IPR036188">
    <property type="entry name" value="FAD/NAD-bd_sf"/>
</dbReference>
<keyword evidence="1" id="KW-0472">Membrane</keyword>
<dbReference type="SUPFAM" id="SSF51905">
    <property type="entry name" value="FAD/NAD(P)-binding domain"/>
    <property type="match status" value="2"/>
</dbReference>
<keyword evidence="4" id="KW-1185">Reference proteome</keyword>
<evidence type="ECO:0000256" key="1">
    <source>
        <dbReference type="SAM" id="Phobius"/>
    </source>
</evidence>
<gene>
    <name evidence="3" type="ORF">J3R73_001148</name>
</gene>
<dbReference type="InterPro" id="IPR038732">
    <property type="entry name" value="HpyO/CreE_NAD-binding"/>
</dbReference>
<protein>
    <submittedName>
        <fullName evidence="3">NAD(P)/FAD-binding protein YdhS</fullName>
    </submittedName>
</protein>
<dbReference type="Gene3D" id="3.50.50.60">
    <property type="entry name" value="FAD/NAD(P)-binding domain"/>
    <property type="match status" value="1"/>
</dbReference>
<dbReference type="RefSeq" id="WP_307423540.1">
    <property type="nucleotide sequence ID" value="NZ_JAUSVK010000001.1"/>
</dbReference>
<dbReference type="PANTHER" id="PTHR40254:SF1">
    <property type="entry name" value="BLR0577 PROTEIN"/>
    <property type="match status" value="1"/>
</dbReference>
<organism evidence="3 4">
    <name type="scientific">Labrys monachus</name>
    <dbReference type="NCBI Taxonomy" id="217067"/>
    <lineage>
        <taxon>Bacteria</taxon>
        <taxon>Pseudomonadati</taxon>
        <taxon>Pseudomonadota</taxon>
        <taxon>Alphaproteobacteria</taxon>
        <taxon>Hyphomicrobiales</taxon>
        <taxon>Xanthobacteraceae</taxon>
        <taxon>Labrys</taxon>
    </lineage>
</organism>
<dbReference type="Pfam" id="PF13454">
    <property type="entry name" value="NAD_binding_9"/>
    <property type="match status" value="1"/>
</dbReference>
<feature type="transmembrane region" description="Helical" evidence="1">
    <location>
        <begin position="12"/>
        <end position="30"/>
    </location>
</feature>
<dbReference type="PANTHER" id="PTHR40254">
    <property type="entry name" value="BLR0577 PROTEIN"/>
    <property type="match status" value="1"/>
</dbReference>
<accession>A0ABU0F9Z3</accession>
<keyword evidence="1" id="KW-1133">Transmembrane helix</keyword>
<evidence type="ECO:0000313" key="3">
    <source>
        <dbReference type="EMBL" id="MDQ0391356.1"/>
    </source>
</evidence>
<dbReference type="PRINTS" id="PR00368">
    <property type="entry name" value="FADPNR"/>
</dbReference>
<dbReference type="Proteomes" id="UP001237448">
    <property type="component" value="Unassembled WGS sequence"/>
</dbReference>